<dbReference type="EMBL" id="RDQH01000340">
    <property type="protein sequence ID" value="RXH76993.1"/>
    <property type="molecule type" value="Genomic_DNA"/>
</dbReference>
<dbReference type="FunFam" id="3.40.30.10:FF:000025">
    <property type="entry name" value="Glutathione peroxidase"/>
    <property type="match status" value="1"/>
</dbReference>
<dbReference type="Pfam" id="PF00255">
    <property type="entry name" value="GSHPx"/>
    <property type="match status" value="1"/>
</dbReference>
<evidence type="ECO:0000256" key="5">
    <source>
        <dbReference type="RuleBase" id="RU000499"/>
    </source>
</evidence>
<reference evidence="7 8" key="1">
    <citation type="submission" date="2018-10" db="EMBL/GenBank/DDBJ databases">
        <title>A high-quality apple genome assembly.</title>
        <authorList>
            <person name="Hu J."/>
        </authorList>
    </citation>
    <scope>NUCLEOTIDE SEQUENCE [LARGE SCALE GENOMIC DNA]</scope>
    <source>
        <strain evidence="8">cv. HFTH1</strain>
        <tissue evidence="7">Young leaf</tissue>
    </source>
</reference>
<accession>A0A498I7B5</accession>
<protein>
    <recommendedName>
        <fullName evidence="5">Glutathione peroxidase</fullName>
    </recommendedName>
</protein>
<dbReference type="PROSITE" id="PS51352">
    <property type="entry name" value="THIOREDOXIN_2"/>
    <property type="match status" value="1"/>
</dbReference>
<evidence type="ECO:0000256" key="2">
    <source>
        <dbReference type="ARBA" id="ARBA00022559"/>
    </source>
</evidence>
<keyword evidence="3 5" id="KW-0560">Oxidoreductase</keyword>
<gene>
    <name evidence="7" type="ORF">DVH24_019881</name>
</gene>
<keyword evidence="8" id="KW-1185">Reference proteome</keyword>
<evidence type="ECO:0000313" key="7">
    <source>
        <dbReference type="EMBL" id="RXH76993.1"/>
    </source>
</evidence>
<dbReference type="InterPro" id="IPR029759">
    <property type="entry name" value="GPX_AS"/>
</dbReference>
<dbReference type="CDD" id="cd00340">
    <property type="entry name" value="GSH_Peroxidase"/>
    <property type="match status" value="1"/>
</dbReference>
<comment type="catalytic activity">
    <reaction evidence="4">
        <text>a hydroperoxy polyunsaturated fatty acid + 2 glutathione = a hydroxy polyunsaturated fatty acid + glutathione disulfide + H2O</text>
        <dbReference type="Rhea" id="RHEA:19057"/>
        <dbReference type="ChEBI" id="CHEBI:15377"/>
        <dbReference type="ChEBI" id="CHEBI:57925"/>
        <dbReference type="ChEBI" id="CHEBI:58297"/>
        <dbReference type="ChEBI" id="CHEBI:131871"/>
        <dbReference type="ChEBI" id="CHEBI:134019"/>
        <dbReference type="EC" id="1.11.1.12"/>
    </reaction>
</comment>
<sequence>MLCATTRFLFRRNLTVITSSASQLLQKHFSADSRQILLWSSQISLLSPSIKIEFSSPVSSTFGLNRTMASQSESKSLHDFTVKDAKGNDVDLSTYKGKVLMIVNVASQCGLTNSNYTELAQLYEKYKTQGLEILAFACNQFGAQEPGTNDEIVEFACTRFKAEYPIFDKVDVNGEKAALIYKYLKSSKGELFGHNIKWNFSKFLVDKEGKVVDRYAPTTSPLSIDKDVKKLLGVA</sequence>
<proteinExistence type="inferred from homology"/>
<dbReference type="PANTHER" id="PTHR11592:SF118">
    <property type="entry name" value="PHOSPHOLIPID HYDROPEROXIDE GLUTATHIONE PEROXIDASE 6, MITOCHONDRIAL-RELATED"/>
    <property type="match status" value="1"/>
</dbReference>
<dbReference type="SUPFAM" id="SSF52833">
    <property type="entry name" value="Thioredoxin-like"/>
    <property type="match status" value="1"/>
</dbReference>
<dbReference type="PANTHER" id="PTHR11592">
    <property type="entry name" value="GLUTATHIONE PEROXIDASE"/>
    <property type="match status" value="1"/>
</dbReference>
<dbReference type="InterPro" id="IPR000889">
    <property type="entry name" value="Glutathione_peroxidase"/>
</dbReference>
<dbReference type="STRING" id="3750.A0A498I7B5"/>
<dbReference type="GO" id="GO:0005829">
    <property type="term" value="C:cytosol"/>
    <property type="evidence" value="ECO:0007669"/>
    <property type="project" value="TreeGrafter"/>
</dbReference>
<organism evidence="7 8">
    <name type="scientific">Malus domestica</name>
    <name type="common">Apple</name>
    <name type="synonym">Pyrus malus</name>
    <dbReference type="NCBI Taxonomy" id="3750"/>
    <lineage>
        <taxon>Eukaryota</taxon>
        <taxon>Viridiplantae</taxon>
        <taxon>Streptophyta</taxon>
        <taxon>Embryophyta</taxon>
        <taxon>Tracheophyta</taxon>
        <taxon>Spermatophyta</taxon>
        <taxon>Magnoliopsida</taxon>
        <taxon>eudicotyledons</taxon>
        <taxon>Gunneridae</taxon>
        <taxon>Pentapetalae</taxon>
        <taxon>rosids</taxon>
        <taxon>fabids</taxon>
        <taxon>Rosales</taxon>
        <taxon>Rosaceae</taxon>
        <taxon>Amygdaloideae</taxon>
        <taxon>Maleae</taxon>
        <taxon>Malus</taxon>
    </lineage>
</organism>
<evidence type="ECO:0000256" key="3">
    <source>
        <dbReference type="ARBA" id="ARBA00023002"/>
    </source>
</evidence>
<evidence type="ECO:0000256" key="4">
    <source>
        <dbReference type="ARBA" id="ARBA00036974"/>
    </source>
</evidence>
<dbReference type="Proteomes" id="UP000290289">
    <property type="component" value="Chromosome 14"/>
</dbReference>
<comment type="caution">
    <text evidence="7">The sequence shown here is derived from an EMBL/GenBank/DDBJ whole genome shotgun (WGS) entry which is preliminary data.</text>
</comment>
<dbReference type="AlphaFoldDB" id="A0A498I7B5"/>
<dbReference type="GO" id="GO:0006979">
    <property type="term" value="P:response to oxidative stress"/>
    <property type="evidence" value="ECO:0007669"/>
    <property type="project" value="InterPro"/>
</dbReference>
<dbReference type="PROSITE" id="PS00460">
    <property type="entry name" value="GLUTATHIONE_PEROXID_1"/>
    <property type="match status" value="1"/>
</dbReference>
<evidence type="ECO:0000259" key="6">
    <source>
        <dbReference type="PROSITE" id="PS51352"/>
    </source>
</evidence>
<dbReference type="InterPro" id="IPR036249">
    <property type="entry name" value="Thioredoxin-like_sf"/>
</dbReference>
<name>A0A498I7B5_MALDO</name>
<evidence type="ECO:0000256" key="1">
    <source>
        <dbReference type="ARBA" id="ARBA00006926"/>
    </source>
</evidence>
<dbReference type="PROSITE" id="PS51355">
    <property type="entry name" value="GLUTATHIONE_PEROXID_3"/>
    <property type="match status" value="1"/>
</dbReference>
<feature type="domain" description="Thioredoxin" evidence="6">
    <location>
        <begin position="71"/>
        <end position="233"/>
    </location>
</feature>
<comment type="similarity">
    <text evidence="1 5">Belongs to the glutathione peroxidase family.</text>
</comment>
<dbReference type="GO" id="GO:0047066">
    <property type="term" value="F:phospholipid-hydroperoxide glutathione peroxidase activity"/>
    <property type="evidence" value="ECO:0007669"/>
    <property type="project" value="UniProtKB-EC"/>
</dbReference>
<evidence type="ECO:0000313" key="8">
    <source>
        <dbReference type="Proteomes" id="UP000290289"/>
    </source>
</evidence>
<dbReference type="Gene3D" id="3.40.30.10">
    <property type="entry name" value="Glutaredoxin"/>
    <property type="match status" value="1"/>
</dbReference>
<keyword evidence="2 5" id="KW-0575">Peroxidase</keyword>
<dbReference type="PRINTS" id="PR01011">
    <property type="entry name" value="GLUTPROXDASE"/>
</dbReference>
<dbReference type="InterPro" id="IPR013766">
    <property type="entry name" value="Thioredoxin_domain"/>
</dbReference>